<evidence type="ECO:0000313" key="1">
    <source>
        <dbReference type="EMBL" id="KAF3429491.1"/>
    </source>
</evidence>
<reference evidence="1" key="1">
    <citation type="submission" date="2019-11" db="EMBL/GenBank/DDBJ databases">
        <title>The nuclear and mitochondrial genomes of Frieseomelitta varia - a highly eusocial stingless bee (Meliponini) with a permanently sterile worker caste.</title>
        <authorList>
            <person name="Freitas F.C.P."/>
            <person name="Lourenco A.P."/>
            <person name="Nunes F.M.F."/>
            <person name="Paschoal A.R."/>
            <person name="Abreu F.C.P."/>
            <person name="Barbin F.O."/>
            <person name="Bataglia L."/>
            <person name="Cardoso-Junior C.A.M."/>
            <person name="Cervoni M.S."/>
            <person name="Silva S.R."/>
            <person name="Dalarmi F."/>
            <person name="Del Lama M.A."/>
            <person name="Depintor T.S."/>
            <person name="Ferreira K.M."/>
            <person name="Goria P.S."/>
            <person name="Jaskot M.C."/>
            <person name="Lago D.C."/>
            <person name="Luna-Lucena D."/>
            <person name="Moda L.M."/>
            <person name="Nascimento L."/>
            <person name="Pedrino M."/>
            <person name="Rabico F.O."/>
            <person name="Sanches F.C."/>
            <person name="Santos D.E."/>
            <person name="Santos C.G."/>
            <person name="Vieira J."/>
            <person name="Lopes T.F."/>
            <person name="Barchuk A.R."/>
            <person name="Hartfelder K."/>
            <person name="Simoes Z.L.P."/>
            <person name="Bitondi M.M.G."/>
            <person name="Pinheiro D.G."/>
        </authorList>
    </citation>
    <scope>NUCLEOTIDE SEQUENCE</scope>
    <source>
        <strain evidence="1">USP_RPSP 00005682</strain>
        <tissue evidence="1">Whole individual</tissue>
    </source>
</reference>
<name>A0A833VRG0_9HYME</name>
<comment type="caution">
    <text evidence="1">The sequence shown here is derived from an EMBL/GenBank/DDBJ whole genome shotgun (WGS) entry which is preliminary data.</text>
</comment>
<organism evidence="1 2">
    <name type="scientific">Frieseomelitta varia</name>
    <dbReference type="NCBI Taxonomy" id="561572"/>
    <lineage>
        <taxon>Eukaryota</taxon>
        <taxon>Metazoa</taxon>
        <taxon>Ecdysozoa</taxon>
        <taxon>Arthropoda</taxon>
        <taxon>Hexapoda</taxon>
        <taxon>Insecta</taxon>
        <taxon>Pterygota</taxon>
        <taxon>Neoptera</taxon>
        <taxon>Endopterygota</taxon>
        <taxon>Hymenoptera</taxon>
        <taxon>Apocrita</taxon>
        <taxon>Aculeata</taxon>
        <taxon>Apoidea</taxon>
        <taxon>Anthophila</taxon>
        <taxon>Apidae</taxon>
        <taxon>Frieseomelitta</taxon>
    </lineage>
</organism>
<sequence length="141" mass="15980">MIMIHNTIDFAFDEALANRFPLSATFTCMPSITSEPFRTDFDRVYHAAEIMGRQGVSLCDSLFPECTVSPLDYFTEVVLPSFNNFNSNNIISLRYFTSLTELYATSATPLQLAHQQLKIPQKFLGGLHSTSQVEKLIKQFE</sequence>
<protein>
    <submittedName>
        <fullName evidence="1">Uncharacterized protein</fullName>
    </submittedName>
</protein>
<keyword evidence="2" id="KW-1185">Reference proteome</keyword>
<gene>
    <name evidence="1" type="ORF">E2986_12931</name>
</gene>
<dbReference type="EMBL" id="WNWW01000161">
    <property type="protein sequence ID" value="KAF3429491.1"/>
    <property type="molecule type" value="Genomic_DNA"/>
</dbReference>
<dbReference type="AlphaFoldDB" id="A0A833VRG0"/>
<proteinExistence type="predicted"/>
<dbReference type="Proteomes" id="UP000655588">
    <property type="component" value="Unassembled WGS sequence"/>
</dbReference>
<evidence type="ECO:0000313" key="2">
    <source>
        <dbReference type="Proteomes" id="UP000655588"/>
    </source>
</evidence>
<accession>A0A833VRG0</accession>